<evidence type="ECO:0000256" key="2">
    <source>
        <dbReference type="ARBA" id="ARBA00023315"/>
    </source>
</evidence>
<organism evidence="4 5">
    <name type="scientific">Salinithrix halophila</name>
    <dbReference type="NCBI Taxonomy" id="1485204"/>
    <lineage>
        <taxon>Bacteria</taxon>
        <taxon>Bacillati</taxon>
        <taxon>Bacillota</taxon>
        <taxon>Bacilli</taxon>
        <taxon>Bacillales</taxon>
        <taxon>Thermoactinomycetaceae</taxon>
        <taxon>Salinithrix</taxon>
    </lineage>
</organism>
<dbReference type="EMBL" id="JBHSAP010000004">
    <property type="protein sequence ID" value="MFC4075559.1"/>
    <property type="molecule type" value="Genomic_DNA"/>
</dbReference>
<keyword evidence="2 4" id="KW-0012">Acyltransferase</keyword>
<evidence type="ECO:0000259" key="3">
    <source>
        <dbReference type="PROSITE" id="PS51186"/>
    </source>
</evidence>
<dbReference type="PROSITE" id="PS51186">
    <property type="entry name" value="GNAT"/>
    <property type="match status" value="1"/>
</dbReference>
<keyword evidence="5" id="KW-1185">Reference proteome</keyword>
<evidence type="ECO:0000313" key="4">
    <source>
        <dbReference type="EMBL" id="MFC4075559.1"/>
    </source>
</evidence>
<dbReference type="InterPro" id="IPR050832">
    <property type="entry name" value="Bact_Acetyltransf"/>
</dbReference>
<dbReference type="Pfam" id="PF13673">
    <property type="entry name" value="Acetyltransf_10"/>
    <property type="match status" value="1"/>
</dbReference>
<keyword evidence="1 4" id="KW-0808">Transferase</keyword>
<dbReference type="InterPro" id="IPR000182">
    <property type="entry name" value="GNAT_dom"/>
</dbReference>
<proteinExistence type="predicted"/>
<gene>
    <name evidence="4" type="ORF">ACFOUO_01900</name>
</gene>
<accession>A0ABV8JAH5</accession>
<dbReference type="GO" id="GO:0016746">
    <property type="term" value="F:acyltransferase activity"/>
    <property type="evidence" value="ECO:0007669"/>
    <property type="project" value="UniProtKB-KW"/>
</dbReference>
<reference evidence="5" key="1">
    <citation type="journal article" date="2019" name="Int. J. Syst. Evol. Microbiol.">
        <title>The Global Catalogue of Microorganisms (GCM) 10K type strain sequencing project: providing services to taxonomists for standard genome sequencing and annotation.</title>
        <authorList>
            <consortium name="The Broad Institute Genomics Platform"/>
            <consortium name="The Broad Institute Genome Sequencing Center for Infectious Disease"/>
            <person name="Wu L."/>
            <person name="Ma J."/>
        </authorList>
    </citation>
    <scope>NUCLEOTIDE SEQUENCE [LARGE SCALE GENOMIC DNA]</scope>
    <source>
        <strain evidence="5">IBRC-M 10813</strain>
    </source>
</reference>
<comment type="caution">
    <text evidence="4">The sequence shown here is derived from an EMBL/GenBank/DDBJ whole genome shotgun (WGS) entry which is preliminary data.</text>
</comment>
<sequence length="160" mass="18343">MEKRIRRARMEEREALTLLALRSKASWGYDEAFMTACREELVMTSERMRGWVEVAESKGERVGFIELKPENGGRVRVVSLFVDPDHMGEGWGRRLWDRAVSLAERKGCQELILDADPHAEEFYSRMGAKTVGKVVSGSITRRMLPLMRFVLPPNRESDQG</sequence>
<dbReference type="EC" id="2.3.-.-" evidence="4"/>
<dbReference type="PANTHER" id="PTHR43877">
    <property type="entry name" value="AMINOALKYLPHOSPHONATE N-ACETYLTRANSFERASE-RELATED-RELATED"/>
    <property type="match status" value="1"/>
</dbReference>
<dbReference type="SUPFAM" id="SSF55729">
    <property type="entry name" value="Acyl-CoA N-acyltransferases (Nat)"/>
    <property type="match status" value="1"/>
</dbReference>
<evidence type="ECO:0000256" key="1">
    <source>
        <dbReference type="ARBA" id="ARBA00022679"/>
    </source>
</evidence>
<name>A0ABV8JAH5_9BACL</name>
<dbReference type="CDD" id="cd04301">
    <property type="entry name" value="NAT_SF"/>
    <property type="match status" value="1"/>
</dbReference>
<dbReference type="RefSeq" id="WP_380701583.1">
    <property type="nucleotide sequence ID" value="NZ_JBHSAP010000004.1"/>
</dbReference>
<dbReference type="Gene3D" id="3.40.630.30">
    <property type="match status" value="1"/>
</dbReference>
<protein>
    <submittedName>
        <fullName evidence="4">GNAT family N-acetyltransferase</fullName>
        <ecNumber evidence="4">2.3.-.-</ecNumber>
    </submittedName>
</protein>
<dbReference type="Proteomes" id="UP001595843">
    <property type="component" value="Unassembled WGS sequence"/>
</dbReference>
<feature type="domain" description="N-acetyltransferase" evidence="3">
    <location>
        <begin position="3"/>
        <end position="152"/>
    </location>
</feature>
<dbReference type="InterPro" id="IPR016181">
    <property type="entry name" value="Acyl_CoA_acyltransferase"/>
</dbReference>
<evidence type="ECO:0000313" key="5">
    <source>
        <dbReference type="Proteomes" id="UP001595843"/>
    </source>
</evidence>